<dbReference type="SUPFAM" id="SSF52833">
    <property type="entry name" value="Thioredoxin-like"/>
    <property type="match status" value="1"/>
</dbReference>
<feature type="chain" id="PRO_5020843823" evidence="5">
    <location>
        <begin position="22"/>
        <end position="148"/>
    </location>
</feature>
<organism evidence="7 8">
    <name type="scientific">Chromatocurvus halotolerans</name>
    <dbReference type="NCBI Taxonomy" id="1132028"/>
    <lineage>
        <taxon>Bacteria</taxon>
        <taxon>Pseudomonadati</taxon>
        <taxon>Pseudomonadota</taxon>
        <taxon>Gammaproteobacteria</taxon>
        <taxon>Cellvibrionales</taxon>
        <taxon>Halieaceae</taxon>
        <taxon>Chromatocurvus</taxon>
    </lineage>
</organism>
<dbReference type="OrthoDB" id="9796554at2"/>
<reference evidence="7 8" key="1">
    <citation type="submission" date="2019-03" db="EMBL/GenBank/DDBJ databases">
        <title>Genomic Encyclopedia of Type Strains, Phase IV (KMG-IV): sequencing the most valuable type-strain genomes for metagenomic binning, comparative biology and taxonomic classification.</title>
        <authorList>
            <person name="Goeker M."/>
        </authorList>
    </citation>
    <scope>NUCLEOTIDE SEQUENCE [LARGE SCALE GENOMIC DNA]</scope>
    <source>
        <strain evidence="7 8">DSM 23344</strain>
    </source>
</reference>
<gene>
    <name evidence="7" type="ORF">EV688_11939</name>
</gene>
<keyword evidence="2" id="KW-0201">Cytochrome c-type biogenesis</keyword>
<dbReference type="PROSITE" id="PS00194">
    <property type="entry name" value="THIOREDOXIN_1"/>
    <property type="match status" value="1"/>
</dbReference>
<dbReference type="PANTHER" id="PTHR42852">
    <property type="entry name" value="THIOL:DISULFIDE INTERCHANGE PROTEIN DSBE"/>
    <property type="match status" value="1"/>
</dbReference>
<evidence type="ECO:0000256" key="3">
    <source>
        <dbReference type="ARBA" id="ARBA00023157"/>
    </source>
</evidence>
<accession>A0A4R2KQ51</accession>
<comment type="caution">
    <text evidence="7">The sequence shown here is derived from an EMBL/GenBank/DDBJ whole genome shotgun (WGS) entry which is preliminary data.</text>
</comment>
<evidence type="ECO:0000256" key="2">
    <source>
        <dbReference type="ARBA" id="ARBA00022748"/>
    </source>
</evidence>
<dbReference type="Proteomes" id="UP000294980">
    <property type="component" value="Unassembled WGS sequence"/>
</dbReference>
<dbReference type="CDD" id="cd02966">
    <property type="entry name" value="TlpA_like_family"/>
    <property type="match status" value="1"/>
</dbReference>
<dbReference type="InterPro" id="IPR036249">
    <property type="entry name" value="Thioredoxin-like_sf"/>
</dbReference>
<keyword evidence="4" id="KW-0676">Redox-active center</keyword>
<dbReference type="GO" id="GO:0015036">
    <property type="term" value="F:disulfide oxidoreductase activity"/>
    <property type="evidence" value="ECO:0007669"/>
    <property type="project" value="UniProtKB-ARBA"/>
</dbReference>
<dbReference type="GO" id="GO:0017004">
    <property type="term" value="P:cytochrome complex assembly"/>
    <property type="evidence" value="ECO:0007669"/>
    <property type="project" value="UniProtKB-KW"/>
</dbReference>
<dbReference type="AlphaFoldDB" id="A0A4R2KQ51"/>
<evidence type="ECO:0000313" key="8">
    <source>
        <dbReference type="Proteomes" id="UP000294980"/>
    </source>
</evidence>
<dbReference type="Pfam" id="PF00578">
    <property type="entry name" value="AhpC-TSA"/>
    <property type="match status" value="1"/>
</dbReference>
<dbReference type="EMBL" id="SLWX01000019">
    <property type="protein sequence ID" value="TCO72238.1"/>
    <property type="molecule type" value="Genomic_DNA"/>
</dbReference>
<keyword evidence="7" id="KW-0413">Isomerase</keyword>
<evidence type="ECO:0000256" key="1">
    <source>
        <dbReference type="ARBA" id="ARBA00004196"/>
    </source>
</evidence>
<proteinExistence type="predicted"/>
<evidence type="ECO:0000259" key="6">
    <source>
        <dbReference type="PROSITE" id="PS51352"/>
    </source>
</evidence>
<evidence type="ECO:0000313" key="7">
    <source>
        <dbReference type="EMBL" id="TCO72238.1"/>
    </source>
</evidence>
<evidence type="ECO:0000256" key="4">
    <source>
        <dbReference type="ARBA" id="ARBA00023284"/>
    </source>
</evidence>
<keyword evidence="3" id="KW-1015">Disulfide bond</keyword>
<dbReference type="InterPro" id="IPR000866">
    <property type="entry name" value="AhpC/TSA"/>
</dbReference>
<dbReference type="GO" id="GO:0016853">
    <property type="term" value="F:isomerase activity"/>
    <property type="evidence" value="ECO:0007669"/>
    <property type="project" value="UniProtKB-KW"/>
</dbReference>
<dbReference type="GO" id="GO:0016209">
    <property type="term" value="F:antioxidant activity"/>
    <property type="evidence" value="ECO:0007669"/>
    <property type="project" value="InterPro"/>
</dbReference>
<dbReference type="Gene3D" id="3.40.30.10">
    <property type="entry name" value="Glutaredoxin"/>
    <property type="match status" value="1"/>
</dbReference>
<keyword evidence="8" id="KW-1185">Reference proteome</keyword>
<dbReference type="InterPro" id="IPR013766">
    <property type="entry name" value="Thioredoxin_domain"/>
</dbReference>
<dbReference type="RefSeq" id="WP_117319383.1">
    <property type="nucleotide sequence ID" value="NZ_QQSW01000025.1"/>
</dbReference>
<comment type="subcellular location">
    <subcellularLocation>
        <location evidence="1">Cell envelope</location>
    </subcellularLocation>
</comment>
<dbReference type="InterPro" id="IPR017937">
    <property type="entry name" value="Thioredoxin_CS"/>
</dbReference>
<name>A0A4R2KQ51_9GAMM</name>
<sequence>MKPALPAAILIAAMLCPVSQAEDAATWRIVNFWSEWCAPCRKEIPMLNALSRSLEPLGISVVGVNFDEDPRAVTLEIAARLGIAFPTLTGDEVAALNLRPPEAMPTTVILTPANDVAARLVGLQDEEAIMTQLARLGLPIAATSSRQP</sequence>
<feature type="domain" description="Thioredoxin" evidence="6">
    <location>
        <begin position="1"/>
        <end position="138"/>
    </location>
</feature>
<dbReference type="InterPro" id="IPR050553">
    <property type="entry name" value="Thioredoxin_ResA/DsbE_sf"/>
</dbReference>
<dbReference type="GO" id="GO:0030313">
    <property type="term" value="C:cell envelope"/>
    <property type="evidence" value="ECO:0007669"/>
    <property type="project" value="UniProtKB-SubCell"/>
</dbReference>
<feature type="signal peptide" evidence="5">
    <location>
        <begin position="1"/>
        <end position="21"/>
    </location>
</feature>
<keyword evidence="5" id="KW-0732">Signal</keyword>
<protein>
    <submittedName>
        <fullName evidence="7">Thiol-disulfide isomerase/thioredoxin</fullName>
    </submittedName>
</protein>
<evidence type="ECO:0000256" key="5">
    <source>
        <dbReference type="SAM" id="SignalP"/>
    </source>
</evidence>
<dbReference type="PROSITE" id="PS51352">
    <property type="entry name" value="THIOREDOXIN_2"/>
    <property type="match status" value="1"/>
</dbReference>
<dbReference type="PANTHER" id="PTHR42852:SF6">
    <property type="entry name" value="THIOL:DISULFIDE INTERCHANGE PROTEIN DSBE"/>
    <property type="match status" value="1"/>
</dbReference>